<sequence length="220" mass="24771">MRTPICGGGWSSRKTLTHLARNKRARAGAPDHQSDGLGYHPLEDISDSDAPAVGDARLTDAEITRTIIEVNRKATLLFSGLVDDEVQENIICPELPYLTDEHGDIYFELNDEENVLQALVADDKVVQVLIGLDNVEMLNEMEMSGSSEADFTIDEISNEESDDDDEDDEEDWVSILEDDEDDFDSSEVLTDWATFETMHSSHPMYFAKRMTEVPLEHFLK</sequence>
<evidence type="ECO:0000256" key="1">
    <source>
        <dbReference type="SAM" id="MobiDB-lite"/>
    </source>
</evidence>
<accession>A0AAV9FEQ0</accession>
<keyword evidence="3" id="KW-1185">Reference proteome</keyword>
<name>A0AAV9FEQ0_ACOCL</name>
<dbReference type="PANTHER" id="PTHR13343">
    <property type="entry name" value="CREG1 PROTEIN"/>
    <property type="match status" value="1"/>
</dbReference>
<proteinExistence type="predicted"/>
<protein>
    <submittedName>
        <fullName evidence="2">Uncharacterized protein</fullName>
    </submittedName>
</protein>
<dbReference type="EMBL" id="JAUJYO010000002">
    <property type="protein sequence ID" value="KAK1323220.1"/>
    <property type="molecule type" value="Genomic_DNA"/>
</dbReference>
<organism evidence="2 3">
    <name type="scientific">Acorus calamus</name>
    <name type="common">Sweet flag</name>
    <dbReference type="NCBI Taxonomy" id="4465"/>
    <lineage>
        <taxon>Eukaryota</taxon>
        <taxon>Viridiplantae</taxon>
        <taxon>Streptophyta</taxon>
        <taxon>Embryophyta</taxon>
        <taxon>Tracheophyta</taxon>
        <taxon>Spermatophyta</taxon>
        <taxon>Magnoliopsida</taxon>
        <taxon>Liliopsida</taxon>
        <taxon>Acoraceae</taxon>
        <taxon>Acorus</taxon>
    </lineage>
</organism>
<feature type="region of interest" description="Disordered" evidence="1">
    <location>
        <begin position="22"/>
        <end position="51"/>
    </location>
</feature>
<dbReference type="Proteomes" id="UP001180020">
    <property type="component" value="Unassembled WGS sequence"/>
</dbReference>
<evidence type="ECO:0000313" key="3">
    <source>
        <dbReference type="Proteomes" id="UP001180020"/>
    </source>
</evidence>
<reference evidence="2" key="2">
    <citation type="submission" date="2023-06" db="EMBL/GenBank/DDBJ databases">
        <authorList>
            <person name="Ma L."/>
            <person name="Liu K.-W."/>
            <person name="Li Z."/>
            <person name="Hsiao Y.-Y."/>
            <person name="Qi Y."/>
            <person name="Fu T."/>
            <person name="Tang G."/>
            <person name="Zhang D."/>
            <person name="Sun W.-H."/>
            <person name="Liu D.-K."/>
            <person name="Li Y."/>
            <person name="Chen G.-Z."/>
            <person name="Liu X.-D."/>
            <person name="Liao X.-Y."/>
            <person name="Jiang Y.-T."/>
            <person name="Yu X."/>
            <person name="Hao Y."/>
            <person name="Huang J."/>
            <person name="Zhao X.-W."/>
            <person name="Ke S."/>
            <person name="Chen Y.-Y."/>
            <person name="Wu W.-L."/>
            <person name="Hsu J.-L."/>
            <person name="Lin Y.-F."/>
            <person name="Huang M.-D."/>
            <person name="Li C.-Y."/>
            <person name="Huang L."/>
            <person name="Wang Z.-W."/>
            <person name="Zhao X."/>
            <person name="Zhong W.-Y."/>
            <person name="Peng D.-H."/>
            <person name="Ahmad S."/>
            <person name="Lan S."/>
            <person name="Zhang J.-S."/>
            <person name="Tsai W.-C."/>
            <person name="Van De Peer Y."/>
            <person name="Liu Z.-J."/>
        </authorList>
    </citation>
    <scope>NUCLEOTIDE SEQUENCE</scope>
    <source>
        <strain evidence="2">CP</strain>
        <tissue evidence="2">Leaves</tissue>
    </source>
</reference>
<gene>
    <name evidence="2" type="ORF">QJS10_CPA02g00692</name>
</gene>
<dbReference type="PANTHER" id="PTHR13343:SF28">
    <property type="entry name" value="PENTATRICOPEPTIDE REPEAT (PPR) SUPERFAMILY PROTEIN"/>
    <property type="match status" value="1"/>
</dbReference>
<reference evidence="2" key="1">
    <citation type="journal article" date="2023" name="Nat. Commun.">
        <title>Diploid and tetraploid genomes of Acorus and the evolution of monocots.</title>
        <authorList>
            <person name="Ma L."/>
            <person name="Liu K.W."/>
            <person name="Li Z."/>
            <person name="Hsiao Y.Y."/>
            <person name="Qi Y."/>
            <person name="Fu T."/>
            <person name="Tang G.D."/>
            <person name="Zhang D."/>
            <person name="Sun W.H."/>
            <person name="Liu D.K."/>
            <person name="Li Y."/>
            <person name="Chen G.Z."/>
            <person name="Liu X.D."/>
            <person name="Liao X.Y."/>
            <person name="Jiang Y.T."/>
            <person name="Yu X."/>
            <person name="Hao Y."/>
            <person name="Huang J."/>
            <person name="Zhao X.W."/>
            <person name="Ke S."/>
            <person name="Chen Y.Y."/>
            <person name="Wu W.L."/>
            <person name="Hsu J.L."/>
            <person name="Lin Y.F."/>
            <person name="Huang M.D."/>
            <person name="Li C.Y."/>
            <person name="Huang L."/>
            <person name="Wang Z.W."/>
            <person name="Zhao X."/>
            <person name="Zhong W.Y."/>
            <person name="Peng D.H."/>
            <person name="Ahmad S."/>
            <person name="Lan S."/>
            <person name="Zhang J.S."/>
            <person name="Tsai W.C."/>
            <person name="Van de Peer Y."/>
            <person name="Liu Z.J."/>
        </authorList>
    </citation>
    <scope>NUCLEOTIDE SEQUENCE</scope>
    <source>
        <strain evidence="2">CP</strain>
    </source>
</reference>
<dbReference type="AlphaFoldDB" id="A0AAV9FEQ0"/>
<comment type="caution">
    <text evidence="2">The sequence shown here is derived from an EMBL/GenBank/DDBJ whole genome shotgun (WGS) entry which is preliminary data.</text>
</comment>
<evidence type="ECO:0000313" key="2">
    <source>
        <dbReference type="EMBL" id="KAK1323220.1"/>
    </source>
</evidence>